<dbReference type="PANTHER" id="PTHR22595">
    <property type="entry name" value="CHITINASE-RELATED"/>
    <property type="match status" value="1"/>
</dbReference>
<organism evidence="7 8">
    <name type="scientific">Burkholderia ubonensis</name>
    <dbReference type="NCBI Taxonomy" id="101571"/>
    <lineage>
        <taxon>Bacteria</taxon>
        <taxon>Pseudomonadati</taxon>
        <taxon>Pseudomonadota</taxon>
        <taxon>Betaproteobacteria</taxon>
        <taxon>Burkholderiales</taxon>
        <taxon>Burkholderiaceae</taxon>
        <taxon>Burkholderia</taxon>
        <taxon>Burkholderia cepacia complex</taxon>
    </lineage>
</organism>
<dbReference type="GO" id="GO:0004568">
    <property type="term" value="F:chitinase activity"/>
    <property type="evidence" value="ECO:0007669"/>
    <property type="project" value="InterPro"/>
</dbReference>
<proteinExistence type="predicted"/>
<dbReference type="Gene3D" id="3.30.20.10">
    <property type="entry name" value="Endochitinase, domain 2"/>
    <property type="match status" value="1"/>
</dbReference>
<evidence type="ECO:0000256" key="1">
    <source>
        <dbReference type="ARBA" id="ARBA00022821"/>
    </source>
</evidence>
<sequence>MLMKIKTIVACILAGLLGNVGQAGAQTAAPVQGAALAGCQYTAWTRGVNYPLGAIVLYQANGRFYKVVNVGSNGSDGTDPTISSWYWAPTTCDAGSPPPSGGGSFVVGRATFDQMFPTRNAFYTYDGLIAALKKYPEFATEPDQAVARQEAAAFLANVSHETSGLVYIREVNQANWDKYCSTGSCGGKLYYGRGPMQLSWDYNYKTAGIALGLDLLGNPDWVATNAAIAWETALWFWMTQSGAGRMTPHQAMSTGQGFGETIRSINGALECNGGNAAERQDRIDTYKRFTGLLGTSAGGGNIGC</sequence>
<gene>
    <name evidence="7" type="ORF">BW685_20170</name>
</gene>
<dbReference type="GO" id="GO:0005975">
    <property type="term" value="P:carbohydrate metabolic process"/>
    <property type="evidence" value="ECO:0007669"/>
    <property type="project" value="InterPro"/>
</dbReference>
<keyword evidence="5" id="KW-0732">Signal</keyword>
<feature type="signal peptide" evidence="5">
    <location>
        <begin position="1"/>
        <end position="25"/>
    </location>
</feature>
<dbReference type="PANTHER" id="PTHR22595:SF79">
    <property type="entry name" value="CHITINASE 12"/>
    <property type="match status" value="1"/>
</dbReference>
<evidence type="ECO:0000256" key="3">
    <source>
        <dbReference type="PIRSR" id="PIRSR001060-1"/>
    </source>
</evidence>
<dbReference type="InterPro" id="IPR016283">
    <property type="entry name" value="Glyco_hydro_19"/>
</dbReference>
<dbReference type="GO" id="GO:0006032">
    <property type="term" value="P:chitin catabolic process"/>
    <property type="evidence" value="ECO:0007669"/>
    <property type="project" value="InterPro"/>
</dbReference>
<comment type="caution">
    <text evidence="7">The sequence shown here is derived from an EMBL/GenBank/DDBJ whole genome shotgun (WGS) entry which is preliminary data.</text>
</comment>
<feature type="domain" description="Glycoside hydrolase family 19 catalytic" evidence="6">
    <location>
        <begin position="108"/>
        <end position="304"/>
    </location>
</feature>
<dbReference type="Proteomes" id="UP000187194">
    <property type="component" value="Unassembled WGS sequence"/>
</dbReference>
<dbReference type="GO" id="GO:0016998">
    <property type="term" value="P:cell wall macromolecule catabolic process"/>
    <property type="evidence" value="ECO:0007669"/>
    <property type="project" value="InterPro"/>
</dbReference>
<feature type="active site" description="Proton donor" evidence="3">
    <location>
        <position position="161"/>
    </location>
</feature>
<dbReference type="SUPFAM" id="SSF53955">
    <property type="entry name" value="Lysozyme-like"/>
    <property type="match status" value="1"/>
</dbReference>
<dbReference type="EMBL" id="MTJZ01000024">
    <property type="protein sequence ID" value="OMG71622.1"/>
    <property type="molecule type" value="Genomic_DNA"/>
</dbReference>
<feature type="chain" id="PRO_5013203954" evidence="5">
    <location>
        <begin position="26"/>
        <end position="304"/>
    </location>
</feature>
<keyword evidence="1" id="KW-0611">Plant defense</keyword>
<reference evidence="7 8" key="1">
    <citation type="submission" date="2017-01" db="EMBL/GenBank/DDBJ databases">
        <title>Phylogeographic, genomic and meropenem susceptibility analysis of Burkholderia ubonensis.</title>
        <authorList>
            <person name="Price E.P."/>
            <person name="Sarovich D.S."/>
            <person name="Webb J.R."/>
            <person name="Hall C.M."/>
            <person name="Sahl J.W."/>
            <person name="Kaestli M."/>
            <person name="Mayo M."/>
            <person name="Harrington G."/>
            <person name="Baker A.L."/>
            <person name="Sidak-Loftis L.C."/>
            <person name="Lummis M."/>
            <person name="Schupp J.M."/>
            <person name="Gillece J.D."/>
            <person name="Tuanyok A."/>
            <person name="Warner J."/>
            <person name="Busch J.D."/>
            <person name="Keim P."/>
            <person name="Currie B.J."/>
            <person name="Wagner D.M."/>
        </authorList>
    </citation>
    <scope>NUCLEOTIDE SEQUENCE [LARGE SCALE GENOMIC DNA]</scope>
    <source>
        <strain evidence="7 8">A21</strain>
    </source>
</reference>
<evidence type="ECO:0000313" key="7">
    <source>
        <dbReference type="EMBL" id="OMG71622.1"/>
    </source>
</evidence>
<dbReference type="InterPro" id="IPR023346">
    <property type="entry name" value="Lysozyme-like_dom_sf"/>
</dbReference>
<keyword evidence="2 4" id="KW-1015">Disulfide bond</keyword>
<dbReference type="AlphaFoldDB" id="A0A1R1J8G9"/>
<accession>A0A1R1J8G9</accession>
<evidence type="ECO:0000313" key="8">
    <source>
        <dbReference type="Proteomes" id="UP000187194"/>
    </source>
</evidence>
<protein>
    <submittedName>
        <fullName evidence="7">Chitinase</fullName>
    </submittedName>
</protein>
<name>A0A1R1J8G9_9BURK</name>
<evidence type="ECO:0000256" key="5">
    <source>
        <dbReference type="SAM" id="SignalP"/>
    </source>
</evidence>
<dbReference type="InterPro" id="IPR000726">
    <property type="entry name" value="Glyco_hydro_19_cat"/>
</dbReference>
<dbReference type="Gene3D" id="1.10.530.10">
    <property type="match status" value="1"/>
</dbReference>
<evidence type="ECO:0000259" key="6">
    <source>
        <dbReference type="Pfam" id="PF00182"/>
    </source>
</evidence>
<dbReference type="GO" id="GO:0050832">
    <property type="term" value="P:defense response to fungus"/>
    <property type="evidence" value="ECO:0007669"/>
    <property type="project" value="UniProtKB-ARBA"/>
</dbReference>
<feature type="disulfide bond" evidence="4">
    <location>
        <begin position="271"/>
        <end position="304"/>
    </location>
</feature>
<evidence type="ECO:0000256" key="4">
    <source>
        <dbReference type="PIRSR" id="PIRSR001060-2"/>
    </source>
</evidence>
<evidence type="ECO:0000256" key="2">
    <source>
        <dbReference type="ARBA" id="ARBA00023157"/>
    </source>
</evidence>
<dbReference type="PIRSF" id="PIRSF001060">
    <property type="entry name" value="Endochitinase"/>
    <property type="match status" value="1"/>
</dbReference>
<dbReference type="CDD" id="cd00325">
    <property type="entry name" value="chitinase_GH19"/>
    <property type="match status" value="1"/>
</dbReference>
<dbReference type="Pfam" id="PF00182">
    <property type="entry name" value="Glyco_hydro_19"/>
    <property type="match status" value="1"/>
</dbReference>